<dbReference type="InterPro" id="IPR049472">
    <property type="entry name" value="MRNIP_N"/>
</dbReference>
<dbReference type="GO" id="GO:0005634">
    <property type="term" value="C:nucleus"/>
    <property type="evidence" value="ECO:0007669"/>
    <property type="project" value="TreeGrafter"/>
</dbReference>
<feature type="compositionally biased region" description="Basic and acidic residues" evidence="1">
    <location>
        <begin position="127"/>
        <end position="136"/>
    </location>
</feature>
<evidence type="ECO:0000313" key="3">
    <source>
        <dbReference type="EMBL" id="KAF6002511.1"/>
    </source>
</evidence>
<evidence type="ECO:0000259" key="2">
    <source>
        <dbReference type="Pfam" id="PF15749"/>
    </source>
</evidence>
<dbReference type="GO" id="GO:0007095">
    <property type="term" value="P:mitotic G2 DNA damage checkpoint signaling"/>
    <property type="evidence" value="ECO:0007669"/>
    <property type="project" value="TreeGrafter"/>
</dbReference>
<feature type="region of interest" description="Disordered" evidence="1">
    <location>
        <begin position="58"/>
        <end position="136"/>
    </location>
</feature>
<proteinExistence type="predicted"/>
<dbReference type="InterPro" id="IPR032739">
    <property type="entry name" value="MRNIP"/>
</dbReference>
<reference evidence="3 4" key="1">
    <citation type="journal article" date="2020" name="J. Phycol.">
        <title>Comparative genome analysis reveals Cyanidiococcus gen. nov., a new extremophilic red algal genus sister to Cyanidioschyzon (Cyanidioschyzonaceae, Rhodophyta).</title>
        <authorList>
            <person name="Liu S.-L."/>
            <person name="Chiang Y.-R."/>
            <person name="Yoon H.S."/>
            <person name="Fu H.-Y."/>
        </authorList>
    </citation>
    <scope>NUCLEOTIDE SEQUENCE [LARGE SCALE GENOMIC DNA]</scope>
    <source>
        <strain evidence="3 4">THAL066</strain>
    </source>
</reference>
<comment type="caution">
    <text evidence="3">The sequence shown here is derived from an EMBL/GenBank/DDBJ whole genome shotgun (WGS) entry which is preliminary data.</text>
</comment>
<dbReference type="Proteomes" id="UP000530660">
    <property type="component" value="Unassembled WGS sequence"/>
</dbReference>
<name>A0A7J7IJP1_9RHOD</name>
<gene>
    <name evidence="3" type="ORF">F1559_003512</name>
</gene>
<feature type="domain" description="MRN complex-interacting protein N-terminal" evidence="2">
    <location>
        <begin position="10"/>
        <end position="85"/>
    </location>
</feature>
<dbReference type="GO" id="GO:0003682">
    <property type="term" value="F:chromatin binding"/>
    <property type="evidence" value="ECO:0007669"/>
    <property type="project" value="TreeGrafter"/>
</dbReference>
<dbReference type="EMBL" id="VWRR01000010">
    <property type="protein sequence ID" value="KAF6002511.1"/>
    <property type="molecule type" value="Genomic_DNA"/>
</dbReference>
<dbReference type="OrthoDB" id="5960226at2759"/>
<protein>
    <recommendedName>
        <fullName evidence="2">MRN complex-interacting protein N-terminal domain-containing protein</fullName>
    </recommendedName>
</protein>
<keyword evidence="4" id="KW-1185">Reference proteome</keyword>
<accession>A0A7J7IJP1</accession>
<organism evidence="3 4">
    <name type="scientific">Cyanidiococcus yangmingshanensis</name>
    <dbReference type="NCBI Taxonomy" id="2690220"/>
    <lineage>
        <taxon>Eukaryota</taxon>
        <taxon>Rhodophyta</taxon>
        <taxon>Bangiophyceae</taxon>
        <taxon>Cyanidiales</taxon>
        <taxon>Cyanidiaceae</taxon>
        <taxon>Cyanidiococcus</taxon>
    </lineage>
</organism>
<dbReference type="PANTHER" id="PTHR15863:SF2">
    <property type="entry name" value="MRN COMPLEX-INTERACTING PROTEIN"/>
    <property type="match status" value="1"/>
</dbReference>
<sequence>MSRASGFIALQCSACELIQVQKARQDGKFRCKVCGEWQSIQRVLARASRPQDIRPFVQAENRARGEQRGSFHGFQWAGSDETAEQRSGASDPRESSCRDHVDEGDRELDNAILKALHEPNDSGLDEEITRALRDES</sequence>
<feature type="compositionally biased region" description="Basic and acidic residues" evidence="1">
    <location>
        <begin position="91"/>
        <end position="120"/>
    </location>
</feature>
<evidence type="ECO:0000313" key="4">
    <source>
        <dbReference type="Proteomes" id="UP000530660"/>
    </source>
</evidence>
<dbReference type="PANTHER" id="PTHR15863">
    <property type="entry name" value="MRN COMPLEX-INTERACTING PROTEIN"/>
    <property type="match status" value="1"/>
</dbReference>
<dbReference type="Pfam" id="PF15749">
    <property type="entry name" value="MRNIP"/>
    <property type="match status" value="1"/>
</dbReference>
<evidence type="ECO:0000256" key="1">
    <source>
        <dbReference type="SAM" id="MobiDB-lite"/>
    </source>
</evidence>
<dbReference type="AlphaFoldDB" id="A0A7J7IJP1"/>